<evidence type="ECO:0000313" key="13">
    <source>
        <dbReference type="Proteomes" id="UP000282985"/>
    </source>
</evidence>
<dbReference type="SUPFAM" id="SSF74650">
    <property type="entry name" value="Galactose mutarotase-like"/>
    <property type="match status" value="1"/>
</dbReference>
<evidence type="ECO:0000256" key="2">
    <source>
        <dbReference type="ARBA" id="ARBA00005028"/>
    </source>
</evidence>
<evidence type="ECO:0000256" key="10">
    <source>
        <dbReference type="PIRSR" id="PIRSR005096-2"/>
    </source>
</evidence>
<reference evidence="12 13" key="1">
    <citation type="submission" date="2018-11" db="EMBL/GenBank/DDBJ databases">
        <title>Parancylomarina longa gen. nov., sp. nov., isolated from sediments of southern Okinawa.</title>
        <authorList>
            <person name="Fu T."/>
        </authorList>
    </citation>
    <scope>NUCLEOTIDE SEQUENCE [LARGE SCALE GENOMIC DNA]</scope>
    <source>
        <strain evidence="12 13">T3-2 S1-C</strain>
    </source>
</reference>
<dbReference type="GO" id="GO:0030246">
    <property type="term" value="F:carbohydrate binding"/>
    <property type="evidence" value="ECO:0007669"/>
    <property type="project" value="InterPro"/>
</dbReference>
<dbReference type="InterPro" id="IPR015443">
    <property type="entry name" value="Aldose_1-epimerase"/>
</dbReference>
<dbReference type="UniPathway" id="UPA00242"/>
<feature type="binding site" evidence="11">
    <location>
        <begin position="180"/>
        <end position="182"/>
    </location>
    <ligand>
        <name>beta-D-galactose</name>
        <dbReference type="ChEBI" id="CHEBI:27667"/>
    </ligand>
</feature>
<dbReference type="PANTHER" id="PTHR10091">
    <property type="entry name" value="ALDOSE-1-EPIMERASE"/>
    <property type="match status" value="1"/>
</dbReference>
<keyword evidence="7 8" id="KW-0119">Carbohydrate metabolism</keyword>
<comment type="subunit">
    <text evidence="4">Monomer.</text>
</comment>
<dbReference type="InterPro" id="IPR047215">
    <property type="entry name" value="Galactose_mutarotase-like"/>
</dbReference>
<evidence type="ECO:0000256" key="9">
    <source>
        <dbReference type="PIRSR" id="PIRSR005096-1"/>
    </source>
</evidence>
<dbReference type="AlphaFoldDB" id="A0A434AYP0"/>
<evidence type="ECO:0000256" key="1">
    <source>
        <dbReference type="ARBA" id="ARBA00001913"/>
    </source>
</evidence>
<feature type="binding site" evidence="10">
    <location>
        <position position="244"/>
    </location>
    <ligand>
        <name>beta-D-galactose</name>
        <dbReference type="ChEBI" id="CHEBI:27667"/>
    </ligand>
</feature>
<comment type="catalytic activity">
    <reaction evidence="8">
        <text>alpha-D-glucose = beta-D-glucose</text>
        <dbReference type="Rhea" id="RHEA:10264"/>
        <dbReference type="ChEBI" id="CHEBI:15903"/>
        <dbReference type="ChEBI" id="CHEBI:17925"/>
        <dbReference type="EC" id="5.1.3.3"/>
    </reaction>
</comment>
<comment type="cofactor">
    <cofactor evidence="1">
        <name>Ca(2+)</name>
        <dbReference type="ChEBI" id="CHEBI:29108"/>
    </cofactor>
</comment>
<dbReference type="RefSeq" id="WP_127342515.1">
    <property type="nucleotide sequence ID" value="NZ_RJJX01000002.1"/>
</dbReference>
<dbReference type="InterPro" id="IPR008183">
    <property type="entry name" value="Aldose_1/G6P_1-epimerase"/>
</dbReference>
<dbReference type="GO" id="GO:0004034">
    <property type="term" value="F:aldose 1-epimerase activity"/>
    <property type="evidence" value="ECO:0007669"/>
    <property type="project" value="UniProtKB-EC"/>
</dbReference>
<keyword evidence="5" id="KW-0106">Calcium</keyword>
<dbReference type="Gene3D" id="2.70.98.10">
    <property type="match status" value="1"/>
</dbReference>
<dbReference type="CDD" id="cd09019">
    <property type="entry name" value="galactose_mutarotase_like"/>
    <property type="match status" value="1"/>
</dbReference>
<dbReference type="EMBL" id="RJJX01000002">
    <property type="protein sequence ID" value="RUT79693.1"/>
    <property type="molecule type" value="Genomic_DNA"/>
</dbReference>
<evidence type="ECO:0000256" key="7">
    <source>
        <dbReference type="ARBA" id="ARBA00023277"/>
    </source>
</evidence>
<comment type="caution">
    <text evidence="12">The sequence shown here is derived from an EMBL/GenBank/DDBJ whole genome shotgun (WGS) entry which is preliminary data.</text>
</comment>
<evidence type="ECO:0000256" key="3">
    <source>
        <dbReference type="ARBA" id="ARBA00006206"/>
    </source>
</evidence>
<name>A0A434AYP0_9BACT</name>
<evidence type="ECO:0000256" key="11">
    <source>
        <dbReference type="PIRSR" id="PIRSR005096-3"/>
    </source>
</evidence>
<dbReference type="PIRSF" id="PIRSF005096">
    <property type="entry name" value="GALM"/>
    <property type="match status" value="1"/>
</dbReference>
<protein>
    <recommendedName>
        <fullName evidence="8">Aldose 1-epimerase</fullName>
        <ecNumber evidence="8">5.1.3.3</ecNumber>
    </recommendedName>
</protein>
<evidence type="ECO:0000256" key="8">
    <source>
        <dbReference type="PIRNR" id="PIRNR005096"/>
    </source>
</evidence>
<comment type="similarity">
    <text evidence="3 8">Belongs to the aldose epimerase family.</text>
</comment>
<organism evidence="12 13">
    <name type="scientific">Ancylomarina longa</name>
    <dbReference type="NCBI Taxonomy" id="2487017"/>
    <lineage>
        <taxon>Bacteria</taxon>
        <taxon>Pseudomonadati</taxon>
        <taxon>Bacteroidota</taxon>
        <taxon>Bacteroidia</taxon>
        <taxon>Marinilabiliales</taxon>
        <taxon>Marinifilaceae</taxon>
        <taxon>Ancylomarina</taxon>
    </lineage>
</organism>
<evidence type="ECO:0000256" key="5">
    <source>
        <dbReference type="ARBA" id="ARBA00022837"/>
    </source>
</evidence>
<dbReference type="Proteomes" id="UP000282985">
    <property type="component" value="Unassembled WGS sequence"/>
</dbReference>
<evidence type="ECO:0000256" key="6">
    <source>
        <dbReference type="ARBA" id="ARBA00023235"/>
    </source>
</evidence>
<dbReference type="GO" id="GO:0006006">
    <property type="term" value="P:glucose metabolic process"/>
    <property type="evidence" value="ECO:0007669"/>
    <property type="project" value="TreeGrafter"/>
</dbReference>
<dbReference type="EC" id="5.1.3.3" evidence="8"/>
<dbReference type="InterPro" id="IPR014718">
    <property type="entry name" value="GH-type_carb-bd"/>
</dbReference>
<evidence type="ECO:0000313" key="12">
    <source>
        <dbReference type="EMBL" id="RUT79693.1"/>
    </source>
</evidence>
<dbReference type="PANTHER" id="PTHR10091:SF0">
    <property type="entry name" value="GALACTOSE MUTAROTASE"/>
    <property type="match status" value="1"/>
</dbReference>
<evidence type="ECO:0000256" key="4">
    <source>
        <dbReference type="ARBA" id="ARBA00011245"/>
    </source>
</evidence>
<sequence>MIDVTDFGIAPNGEKVQLYTLKNEKGMTAKITNYGGILTSLLIPVSGKNREVVLGFDDLDEYTNTEYISNCPYFGALIGRYGNRINKGKFRIGDKDFQLNCNLGDHHLHGGLEGFDKKIWKAEILSDFELKLSYTSPDGEENFPGKLAVDVIYTLTNENELQIKYQAVTDQTTPINLTQHSYFNLSEQPKDILDHQLKINTDYILETDDSLIPGGQLLEVENTVFDFRTKKTIQQDIEELENYDDCFAFKESTKEPRKVAELTDEKDTLTMEIHTTFPGLQLYSGKYIDAGKMKKFGPFAGVAIEAQGYPDAPNHPNFKHGWLHPGEIYKQQTNYRFIF</sequence>
<comment type="pathway">
    <text evidence="2 8">Carbohydrate metabolism; hexose metabolism.</text>
</comment>
<dbReference type="GO" id="GO:0033499">
    <property type="term" value="P:galactose catabolic process via UDP-galactose, Leloir pathway"/>
    <property type="evidence" value="ECO:0007669"/>
    <property type="project" value="TreeGrafter"/>
</dbReference>
<dbReference type="NCBIfam" id="NF008277">
    <property type="entry name" value="PRK11055.1"/>
    <property type="match status" value="1"/>
</dbReference>
<dbReference type="OrthoDB" id="9779408at2"/>
<accession>A0A434AYP0</accession>
<feature type="active site" description="Proton acceptor" evidence="9">
    <location>
        <position position="305"/>
    </location>
</feature>
<feature type="binding site" evidence="11">
    <location>
        <begin position="83"/>
        <end position="84"/>
    </location>
    <ligand>
        <name>beta-D-galactose</name>
        <dbReference type="ChEBI" id="CHEBI:27667"/>
    </ligand>
</feature>
<keyword evidence="6 8" id="KW-0413">Isomerase</keyword>
<feature type="active site" description="Proton donor" evidence="9">
    <location>
        <position position="180"/>
    </location>
</feature>
<dbReference type="InterPro" id="IPR011013">
    <property type="entry name" value="Gal_mutarotase_sf_dom"/>
</dbReference>
<proteinExistence type="inferred from homology"/>
<keyword evidence="13" id="KW-1185">Reference proteome</keyword>
<gene>
    <name evidence="12" type="ORF">DLK05_03140</name>
</gene>
<dbReference type="Pfam" id="PF01263">
    <property type="entry name" value="Aldose_epim"/>
    <property type="match status" value="1"/>
</dbReference>